<organism evidence="8 9">
    <name type="scientific">Fragariocoptes setiger</name>
    <dbReference type="NCBI Taxonomy" id="1670756"/>
    <lineage>
        <taxon>Eukaryota</taxon>
        <taxon>Metazoa</taxon>
        <taxon>Ecdysozoa</taxon>
        <taxon>Arthropoda</taxon>
        <taxon>Chelicerata</taxon>
        <taxon>Arachnida</taxon>
        <taxon>Acari</taxon>
        <taxon>Acariformes</taxon>
        <taxon>Trombidiformes</taxon>
        <taxon>Prostigmata</taxon>
        <taxon>Eupodina</taxon>
        <taxon>Eriophyoidea</taxon>
        <taxon>Phytoptidae</taxon>
        <taxon>Fragariocoptes</taxon>
    </lineage>
</organism>
<dbReference type="InterPro" id="IPR001752">
    <property type="entry name" value="Kinesin_motor_dom"/>
</dbReference>
<dbReference type="InterPro" id="IPR032405">
    <property type="entry name" value="Kinesin_assoc"/>
</dbReference>
<feature type="region of interest" description="Disordered" evidence="5">
    <location>
        <begin position="432"/>
        <end position="503"/>
    </location>
</feature>
<feature type="compositionally biased region" description="Basic and acidic residues" evidence="5">
    <location>
        <begin position="465"/>
        <end position="476"/>
    </location>
</feature>
<feature type="compositionally biased region" description="Acidic residues" evidence="5">
    <location>
        <begin position="863"/>
        <end position="876"/>
    </location>
</feature>
<feature type="compositionally biased region" description="Polar residues" evidence="5">
    <location>
        <begin position="442"/>
        <end position="464"/>
    </location>
</feature>
<accession>A0ABQ7SA64</accession>
<feature type="compositionally biased region" description="Polar residues" evidence="5">
    <location>
        <begin position="1493"/>
        <end position="1506"/>
    </location>
</feature>
<dbReference type="Gene3D" id="6.10.250.2520">
    <property type="match status" value="1"/>
</dbReference>
<dbReference type="Pfam" id="PF16183">
    <property type="entry name" value="Kinesin_assoc"/>
    <property type="match status" value="1"/>
</dbReference>
<comment type="caution">
    <text evidence="8">The sequence shown here is derived from an EMBL/GenBank/DDBJ whole genome shotgun (WGS) entry which is preliminary data.</text>
</comment>
<keyword evidence="2 3" id="KW-0067">ATP-binding</keyword>
<feature type="domain" description="PH" evidence="6">
    <location>
        <begin position="1566"/>
        <end position="1661"/>
    </location>
</feature>
<evidence type="ECO:0000256" key="2">
    <source>
        <dbReference type="ARBA" id="ARBA00022840"/>
    </source>
</evidence>
<feature type="region of interest" description="Disordered" evidence="5">
    <location>
        <begin position="1493"/>
        <end position="1520"/>
    </location>
</feature>
<keyword evidence="4" id="KW-0175">Coiled coil</keyword>
<dbReference type="SMART" id="SM00129">
    <property type="entry name" value="KISc"/>
    <property type="match status" value="1"/>
</dbReference>
<keyword evidence="9" id="KW-1185">Reference proteome</keyword>
<evidence type="ECO:0000259" key="6">
    <source>
        <dbReference type="PROSITE" id="PS50003"/>
    </source>
</evidence>
<dbReference type="SMART" id="SM00233">
    <property type="entry name" value="PH"/>
    <property type="match status" value="1"/>
</dbReference>
<evidence type="ECO:0000313" key="8">
    <source>
        <dbReference type="EMBL" id="KAG9510320.1"/>
    </source>
</evidence>
<dbReference type="PRINTS" id="PR00380">
    <property type="entry name" value="KINESINHEAVY"/>
</dbReference>
<feature type="non-terminal residue" evidence="8">
    <location>
        <position position="1"/>
    </location>
</feature>
<feature type="compositionally biased region" description="Polar residues" evidence="5">
    <location>
        <begin position="326"/>
        <end position="336"/>
    </location>
</feature>
<feature type="binding site" evidence="3">
    <location>
        <begin position="125"/>
        <end position="132"/>
    </location>
    <ligand>
        <name>ATP</name>
        <dbReference type="ChEBI" id="CHEBI:30616"/>
    </ligand>
</feature>
<feature type="region of interest" description="Disordered" evidence="5">
    <location>
        <begin position="311"/>
        <end position="344"/>
    </location>
</feature>
<dbReference type="EMBL" id="JAIFTH010000177">
    <property type="protein sequence ID" value="KAG9510320.1"/>
    <property type="molecule type" value="Genomic_DNA"/>
</dbReference>
<dbReference type="InterPro" id="IPR019821">
    <property type="entry name" value="Kinesin_motor_CS"/>
</dbReference>
<dbReference type="InterPro" id="IPR022164">
    <property type="entry name" value="Kinesin-like"/>
</dbReference>
<dbReference type="CDD" id="cd01233">
    <property type="entry name" value="PH_KIFIA_KIFIB"/>
    <property type="match status" value="1"/>
</dbReference>
<dbReference type="InterPro" id="IPR049780">
    <property type="entry name" value="PH_KIFIA_KIFIB"/>
</dbReference>
<evidence type="ECO:0000256" key="5">
    <source>
        <dbReference type="SAM" id="MobiDB-lite"/>
    </source>
</evidence>
<proteinExistence type="inferred from homology"/>
<dbReference type="PROSITE" id="PS50067">
    <property type="entry name" value="KINESIN_MOTOR_2"/>
    <property type="match status" value="1"/>
</dbReference>
<dbReference type="PANTHER" id="PTHR47117:SF10">
    <property type="entry name" value="KINESIN-LIKE PROTEIN KIF1B"/>
    <property type="match status" value="1"/>
</dbReference>
<sequence length="1676" mass="188751">MSSIKVAVRVRPFNSREIRLDCKCCVSMDQQSTTVTKLASTSSNQCQSTGNNTSADRSNLSICSNKENYQDQVLTTHRFTFDHSYWSHNKQDPHYADQERVYNDIGKNMLEHAIGGYNICIFAYGQTGAGKSYTMMGSRDEEGIIPRICNDLFTYLQSAGQDLDYTVEVSYMEIYCERVRDLLNPRNQASLRVREHPVLGPYVEGLSKLVVTSYQDIKDLIDMGNKSRTVAATNMNETSSRSHAVFTIILTQRRHDTLTNMTSEKVSKLSLVDLAGSERADSTGAQGVRLKEGANINKSLAALGNVISKLAQRRSDPSASSDPSKGGQSKTVQSAKGGQGKGDSYHIPYRDSVLTWLLRENLGGNSKTAMIAAISPADVNVDETISTLRYADSTKKIVCDAKVNEDATAKLIRDLRNEINKLKALLQSEGIKIDPEKGPSSCDLNSQTMSTTRKTAPNNESSPADTKHSTTIDQRHAQQSSVIDHARNDNKASQLPHDSSTTIEKLQESQRLIEELFETKEEKLKRTAAIRSKHTIDEIDERKLEPHELDLARRVAKKWRYYQFKSIRDELWSNANFLREANQLAHKLKKRVRFEFVLLRDSLYSPLAPDLTPDPREYPRFYNQQTGKLLGYRGPTIVAVEVNDPKTGSTNQWSLRKLRDRVKLMREAQQHDDISCEQSLTDCDAIDIQCTRDPFYDRDRFPWYRVVGRAYLYLSNLVHPITCIQKVPIVNEHGDVKGYLRVVLQAVKDNEELGAVPEMGSISFNIEQSAKVCFDDDDPNLIEAEQRQDDTLDDIVQVNCCPNLRSLRFPSACYESSNSVSGPCNGLRPIQMDKFVSYPELESSIRTIDGYINDLSEANENSSGDEDGDDNEDDADYAASASASNNSNLCNRHLVLGSQFTFRVTILQVIDLPLTYSDVFCQYCFIHQTDKTFSTEPIRNTKPPSGFFRVQNITVSKVTNAFINYLRHHPIVFEVFGHFQLHPLHREAKDLRDVIGVSNGPDSGVSGPIIATARGQPPKRLFPQLMTISRPVPPTKLNLSLSQPKTSTHVQSRLDLLIWFEICELAPNSDEYIPVSVERFDDAPYKSTFLLHQGIQRRICITIMHEDDPMIKWQDVREVVIGRVRKQAEYPDDLDDLCETGSESSVLSLTILSGESETPVDDRAVFKLRANWDTSLHNTTLLNKITPFNERVFLTISVYIDIQGCSQPAIITKDLAVMIVERDSRAMRLINYTNSKAVNNLRSLFSGSSFLQAKTRLCRQMSSIYELSLCRVIDHGSPRHHASHGAASKLASSASMINLSSFNPNISLSPSLNEIPEHELQPRVDSLVIDHQWELEKILRLCQVEKTRHHLTVREKYESKVLGYNDGHGGCGGRSGLTRGPTLSHSNSLFTLIAQSLSRSPSITSLSSAATNSADISGNHSDVTSGYESTTFVMSEEDRQLCLKYLRLLHHTFSRQTKHWASNLNMNDPAIQTADSSGDAETSLNNAIIFQQHQQSPQDSNASSPDTWVPPTDKPSGIWTKKQQSHQQLRDNASVAITTKKVASLAGYSAKCLMIPNIEEYRLSPIVSKRGYLNYLEDRCHRWFRRWFVVKRPYLIIYSNDTEQIERDIVNLTAAEIEQPEDDLNMGNVFTIATRHRAYLVQADTHRDLHDWLYAINPLYAGQIRSKSSYLSPTLP</sequence>
<evidence type="ECO:0000313" key="9">
    <source>
        <dbReference type="Proteomes" id="UP000825002"/>
    </source>
</evidence>
<comment type="similarity">
    <text evidence="3">Belongs to the TRAFAC class myosin-kinesin ATPase superfamily. Kinesin family.</text>
</comment>
<dbReference type="PANTHER" id="PTHR47117">
    <property type="entry name" value="STAR-RELATED LIPID TRANSFER PROTEIN 9"/>
    <property type="match status" value="1"/>
</dbReference>
<dbReference type="Gene3D" id="3.40.850.10">
    <property type="entry name" value="Kinesin motor domain"/>
    <property type="match status" value="1"/>
</dbReference>
<feature type="domain" description="Kinesin motor" evidence="7">
    <location>
        <begin position="3"/>
        <end position="397"/>
    </location>
</feature>
<protein>
    <submittedName>
        <fullName evidence="8">Kinesin-like protein KIF1A</fullName>
    </submittedName>
</protein>
<evidence type="ECO:0000256" key="4">
    <source>
        <dbReference type="SAM" id="Coils"/>
    </source>
</evidence>
<dbReference type="InterPro" id="IPR027417">
    <property type="entry name" value="P-loop_NTPase"/>
</dbReference>
<reference evidence="8 9" key="1">
    <citation type="submission" date="2020-10" db="EMBL/GenBank/DDBJ databases">
        <authorList>
            <person name="Klimov P.B."/>
            <person name="Dyachkov S.M."/>
            <person name="Chetverikov P.E."/>
        </authorList>
    </citation>
    <scope>NUCLEOTIDE SEQUENCE [LARGE SCALE GENOMIC DNA]</scope>
    <source>
        <strain evidence="8">BMOC 18-1129-001#AD2665</strain>
        <tissue evidence="8">Entire mites</tissue>
    </source>
</reference>
<evidence type="ECO:0000256" key="1">
    <source>
        <dbReference type="ARBA" id="ARBA00022741"/>
    </source>
</evidence>
<dbReference type="InterPro" id="IPR001849">
    <property type="entry name" value="PH_domain"/>
</dbReference>
<evidence type="ECO:0000256" key="3">
    <source>
        <dbReference type="PROSITE-ProRule" id="PRU00283"/>
    </source>
</evidence>
<gene>
    <name evidence="8" type="primary">KIF1A</name>
    <name evidence="8" type="ORF">GZH46_01144</name>
</gene>
<dbReference type="InterPro" id="IPR011993">
    <property type="entry name" value="PH-like_dom_sf"/>
</dbReference>
<dbReference type="SUPFAM" id="SSF50729">
    <property type="entry name" value="PH domain-like"/>
    <property type="match status" value="1"/>
</dbReference>
<dbReference type="CDD" id="cd01365">
    <property type="entry name" value="KISc_KIF1A_KIF1B"/>
    <property type="match status" value="1"/>
</dbReference>
<feature type="region of interest" description="Disordered" evidence="5">
    <location>
        <begin position="855"/>
        <end position="878"/>
    </location>
</feature>
<dbReference type="PROSITE" id="PS00411">
    <property type="entry name" value="KINESIN_MOTOR_1"/>
    <property type="match status" value="1"/>
</dbReference>
<dbReference type="Gene3D" id="2.30.29.30">
    <property type="entry name" value="Pleckstrin-homology domain (PH domain)/Phosphotyrosine-binding domain (PTB)"/>
    <property type="match status" value="1"/>
</dbReference>
<dbReference type="InterPro" id="IPR036961">
    <property type="entry name" value="Kinesin_motor_dom_sf"/>
</dbReference>
<keyword evidence="3" id="KW-0505">Motor protein</keyword>
<keyword evidence="1 3" id="KW-0547">Nucleotide-binding</keyword>
<dbReference type="PROSITE" id="PS50003">
    <property type="entry name" value="PH_DOMAIN"/>
    <property type="match status" value="1"/>
</dbReference>
<evidence type="ECO:0000259" key="7">
    <source>
        <dbReference type="PROSITE" id="PS50067"/>
    </source>
</evidence>
<feature type="coiled-coil region" evidence="4">
    <location>
        <begin position="405"/>
        <end position="432"/>
    </location>
</feature>
<dbReference type="Pfam" id="PF00225">
    <property type="entry name" value="Kinesin"/>
    <property type="match status" value="1"/>
</dbReference>
<dbReference type="Pfam" id="PF00169">
    <property type="entry name" value="PH"/>
    <property type="match status" value="1"/>
</dbReference>
<feature type="compositionally biased region" description="Polar residues" evidence="5">
    <location>
        <begin position="491"/>
        <end position="503"/>
    </location>
</feature>
<dbReference type="Proteomes" id="UP000825002">
    <property type="component" value="Unassembled WGS sequence"/>
</dbReference>
<name>A0ABQ7SA64_9ACAR</name>
<dbReference type="SUPFAM" id="SSF52540">
    <property type="entry name" value="P-loop containing nucleoside triphosphate hydrolases"/>
    <property type="match status" value="1"/>
</dbReference>
<dbReference type="Pfam" id="PF12473">
    <property type="entry name" value="DUF3694"/>
    <property type="match status" value="1"/>
</dbReference>